<reference evidence="9" key="1">
    <citation type="submission" date="2020-05" db="EMBL/GenBank/DDBJ databases">
        <title>Phylogenomic resolution of chytrid fungi.</title>
        <authorList>
            <person name="Stajich J.E."/>
            <person name="Amses K."/>
            <person name="Simmons R."/>
            <person name="Seto K."/>
            <person name="Myers J."/>
            <person name="Bonds A."/>
            <person name="Quandt C.A."/>
            <person name="Barry K."/>
            <person name="Liu P."/>
            <person name="Grigoriev I."/>
            <person name="Longcore J.E."/>
            <person name="James T.Y."/>
        </authorList>
    </citation>
    <scope>NUCLEOTIDE SEQUENCE</scope>
    <source>
        <strain evidence="9">JEL0379</strain>
    </source>
</reference>
<dbReference type="SMART" id="SM00450">
    <property type="entry name" value="RHOD"/>
    <property type="match status" value="1"/>
</dbReference>
<dbReference type="PANTHER" id="PTHR10159">
    <property type="entry name" value="DUAL SPECIFICITY PROTEIN PHOSPHATASE"/>
    <property type="match status" value="1"/>
</dbReference>
<dbReference type="SUPFAM" id="SSF52799">
    <property type="entry name" value="(Phosphotyrosine protein) phosphatases II"/>
    <property type="match status" value="1"/>
</dbReference>
<name>A0AAD5TCR3_9FUNG</name>
<accession>A0AAD5TCR3</accession>
<sequence>MRELPKSVSYAKDTQTNPAAALAGKVSFHPPAAPQQQHLTAQKRLASAGSSDDLDLATKGPVQKRVASQEELEHLNAGGAQQLHSHLPQRQVQQAQAQAQQHQRQQQQEQEPEQPQGREVVMTDAEGLRISTAGGAADEGADDSEQQPVVGAVATAFAGLKLARGGGGGGANSGSNSAAGTPLELGLGTPRSGSPAVAAPTLGELIECGVATVTPSALLSALRAQQRERAGDSRMDVDELAEEDEDYEDASPFSTDARILPVDLRYVADFARRRIVGSANVNLPMLMLKRFRRGAVSSFQISNFLTCPASKELFDEWLSGDGENDAERVIIVYDDEMDEDATDTEAWAMVTILAKELADDVYTPSGRRSPPGSSSSRDTTPTAAALSLPTRRPPTRVAYLRGGFHAFQNAPGAAEFLEQEQSDLGGQRAEVEDSMQLPELALKKLPEGGNREPGTPLAAQVVAPIGGSAGSGGFQIRTSQLKAEPIPGAGIGSPTTAGPPTASDSGTPTIGRLIAGAGAGAGQRKKSAFSINTTKLAPQSRARGNTLNAGLNPIGPPRRLTMQYGAAGGGGGTVSAGISGMLPRQVPGRDSGSRGPTTAYPSNGPKPQLPDVRETSARVAHPVASVAVPQTPISQSRPELPRRRSISEPPASASETADSQQQQHSAQHIPLSPDQQQQHQQQQQFFQQLSPGPSTLPTPVEPVSVILPHLLLGSDALPQAKDAVEQLQELGVTHVLNMAVEVENKLVDESGKFDVKWCLAEDHAEHDIEPAIREAVDWIAEAHAANPSNIVFVHCKAGRSRSATTVIAYLVVHHGMRLRDAYETVKQARPGVSPNLGFMLALLRIEKEVHGEDAHTDKGVYP</sequence>
<dbReference type="Gene3D" id="3.40.250.10">
    <property type="entry name" value="Rhodanese-like domain"/>
    <property type="match status" value="1"/>
</dbReference>
<feature type="region of interest" description="Disordered" evidence="5">
    <location>
        <begin position="361"/>
        <end position="392"/>
    </location>
</feature>
<dbReference type="PROSITE" id="PS50206">
    <property type="entry name" value="RHODANESE_3"/>
    <property type="match status" value="1"/>
</dbReference>
<feature type="domain" description="Rhodanese" evidence="8">
    <location>
        <begin position="255"/>
        <end position="416"/>
    </location>
</feature>
<dbReference type="InterPro" id="IPR036873">
    <property type="entry name" value="Rhodanese-like_dom_sf"/>
</dbReference>
<dbReference type="Pfam" id="PF00782">
    <property type="entry name" value="DSPc"/>
    <property type="match status" value="1"/>
</dbReference>
<dbReference type="InterPro" id="IPR000387">
    <property type="entry name" value="Tyr_Pase_dom"/>
</dbReference>
<feature type="region of interest" description="Disordered" evidence="5">
    <location>
        <begin position="484"/>
        <end position="700"/>
    </location>
</feature>
<feature type="compositionally biased region" description="Low complexity" evidence="5">
    <location>
        <begin position="657"/>
        <end position="668"/>
    </location>
</feature>
<feature type="region of interest" description="Disordered" evidence="5">
    <location>
        <begin position="81"/>
        <end position="118"/>
    </location>
</feature>
<dbReference type="InterPro" id="IPR001763">
    <property type="entry name" value="Rhodanese-like_dom"/>
</dbReference>
<dbReference type="AlphaFoldDB" id="A0AAD5TCR3"/>
<evidence type="ECO:0000259" key="6">
    <source>
        <dbReference type="PROSITE" id="PS50054"/>
    </source>
</evidence>
<feature type="domain" description="Tyrosine specific protein phosphatases" evidence="7">
    <location>
        <begin position="770"/>
        <end position="832"/>
    </location>
</feature>
<dbReference type="PROSITE" id="PS50054">
    <property type="entry name" value="TYR_PHOSPHATASE_DUAL"/>
    <property type="match status" value="1"/>
</dbReference>
<evidence type="ECO:0000313" key="9">
    <source>
        <dbReference type="EMBL" id="KAJ3170846.1"/>
    </source>
</evidence>
<dbReference type="SUPFAM" id="SSF52821">
    <property type="entry name" value="Rhodanese/Cell cycle control phosphatase"/>
    <property type="match status" value="1"/>
</dbReference>
<dbReference type="GO" id="GO:0043409">
    <property type="term" value="P:negative regulation of MAPK cascade"/>
    <property type="evidence" value="ECO:0007669"/>
    <property type="project" value="TreeGrafter"/>
</dbReference>
<feature type="compositionally biased region" description="Polar residues" evidence="5">
    <location>
        <begin position="529"/>
        <end position="549"/>
    </location>
</feature>
<evidence type="ECO:0000256" key="1">
    <source>
        <dbReference type="ARBA" id="ARBA00008601"/>
    </source>
</evidence>
<dbReference type="SMART" id="SM00195">
    <property type="entry name" value="DSPc"/>
    <property type="match status" value="1"/>
</dbReference>
<feature type="compositionally biased region" description="Low complexity" evidence="5">
    <location>
        <begin position="675"/>
        <end position="688"/>
    </location>
</feature>
<evidence type="ECO:0000256" key="5">
    <source>
        <dbReference type="SAM" id="MobiDB-lite"/>
    </source>
</evidence>
<dbReference type="InterPro" id="IPR029021">
    <property type="entry name" value="Prot-tyrosine_phosphatase-like"/>
</dbReference>
<feature type="region of interest" description="Disordered" evidence="5">
    <location>
        <begin position="165"/>
        <end position="194"/>
    </location>
</feature>
<keyword evidence="4" id="KW-0904">Protein phosphatase</keyword>
<evidence type="ECO:0000313" key="10">
    <source>
        <dbReference type="Proteomes" id="UP001212152"/>
    </source>
</evidence>
<dbReference type="Proteomes" id="UP001212152">
    <property type="component" value="Unassembled WGS sequence"/>
</dbReference>
<comment type="similarity">
    <text evidence="1">Belongs to the protein-tyrosine phosphatase family. Non-receptor class dual specificity subfamily.</text>
</comment>
<dbReference type="PROSITE" id="PS50056">
    <property type="entry name" value="TYR_PHOSPHATASE_2"/>
    <property type="match status" value="1"/>
</dbReference>
<evidence type="ECO:0000256" key="4">
    <source>
        <dbReference type="ARBA" id="ARBA00022912"/>
    </source>
</evidence>
<keyword evidence="10" id="KW-1185">Reference proteome</keyword>
<keyword evidence="3" id="KW-0378">Hydrolase</keyword>
<feature type="region of interest" description="Disordered" evidence="5">
    <location>
        <begin position="30"/>
        <end position="62"/>
    </location>
</feature>
<feature type="domain" description="Tyrosine-protein phosphatase" evidence="6">
    <location>
        <begin position="701"/>
        <end position="851"/>
    </location>
</feature>
<feature type="compositionally biased region" description="Polar residues" evidence="5">
    <location>
        <begin position="493"/>
        <end position="508"/>
    </location>
</feature>
<proteinExistence type="inferred from homology"/>
<dbReference type="GO" id="GO:0005737">
    <property type="term" value="C:cytoplasm"/>
    <property type="evidence" value="ECO:0007669"/>
    <property type="project" value="TreeGrafter"/>
</dbReference>
<organism evidence="9 10">
    <name type="scientific">Geranomyces variabilis</name>
    <dbReference type="NCBI Taxonomy" id="109894"/>
    <lineage>
        <taxon>Eukaryota</taxon>
        <taxon>Fungi</taxon>
        <taxon>Fungi incertae sedis</taxon>
        <taxon>Chytridiomycota</taxon>
        <taxon>Chytridiomycota incertae sedis</taxon>
        <taxon>Chytridiomycetes</taxon>
        <taxon>Spizellomycetales</taxon>
        <taxon>Powellomycetaceae</taxon>
        <taxon>Geranomyces</taxon>
    </lineage>
</organism>
<dbReference type="PROSITE" id="PS00383">
    <property type="entry name" value="TYR_PHOSPHATASE_1"/>
    <property type="match status" value="1"/>
</dbReference>
<dbReference type="GO" id="GO:0017017">
    <property type="term" value="F:MAP kinase tyrosine/serine/threonine phosphatase activity"/>
    <property type="evidence" value="ECO:0007669"/>
    <property type="project" value="TreeGrafter"/>
</dbReference>
<dbReference type="PANTHER" id="PTHR10159:SF519">
    <property type="entry name" value="DUAL SPECIFICITY PROTEIN PHOSPHATASE MPK3"/>
    <property type="match status" value="1"/>
</dbReference>
<dbReference type="InterPro" id="IPR016130">
    <property type="entry name" value="Tyr_Pase_AS"/>
</dbReference>
<dbReference type="Gene3D" id="3.90.190.10">
    <property type="entry name" value="Protein tyrosine phosphatase superfamily"/>
    <property type="match status" value="1"/>
</dbReference>
<feature type="compositionally biased region" description="Low complexity" evidence="5">
    <location>
        <begin position="364"/>
        <end position="390"/>
    </location>
</feature>
<protein>
    <recommendedName>
        <fullName evidence="2">protein-tyrosine-phosphatase</fullName>
        <ecNumber evidence="2">3.1.3.48</ecNumber>
    </recommendedName>
</protein>
<dbReference type="EMBL" id="JADGJQ010000092">
    <property type="protein sequence ID" value="KAJ3170846.1"/>
    <property type="molecule type" value="Genomic_DNA"/>
</dbReference>
<dbReference type="InterPro" id="IPR020422">
    <property type="entry name" value="TYR_PHOSPHATASE_DUAL_dom"/>
</dbReference>
<dbReference type="CDD" id="cd14498">
    <property type="entry name" value="DSP"/>
    <property type="match status" value="1"/>
</dbReference>
<dbReference type="InterPro" id="IPR000340">
    <property type="entry name" value="Dual-sp_phosphatase_cat-dom"/>
</dbReference>
<evidence type="ECO:0000259" key="8">
    <source>
        <dbReference type="PROSITE" id="PS50206"/>
    </source>
</evidence>
<feature type="compositionally biased region" description="Low complexity" evidence="5">
    <location>
        <begin position="88"/>
        <end position="118"/>
    </location>
</feature>
<evidence type="ECO:0000259" key="7">
    <source>
        <dbReference type="PROSITE" id="PS50056"/>
    </source>
</evidence>
<comment type="caution">
    <text evidence="9">The sequence shown here is derived from an EMBL/GenBank/DDBJ whole genome shotgun (WGS) entry which is preliminary data.</text>
</comment>
<gene>
    <name evidence="9" type="ORF">HDU87_008674</name>
</gene>
<evidence type="ECO:0000256" key="2">
    <source>
        <dbReference type="ARBA" id="ARBA00013064"/>
    </source>
</evidence>
<dbReference type="EC" id="3.1.3.48" evidence="2"/>
<dbReference type="GO" id="GO:0008330">
    <property type="term" value="F:protein tyrosine/threonine phosphatase activity"/>
    <property type="evidence" value="ECO:0007669"/>
    <property type="project" value="TreeGrafter"/>
</dbReference>
<evidence type="ECO:0000256" key="3">
    <source>
        <dbReference type="ARBA" id="ARBA00022801"/>
    </source>
</evidence>
<dbReference type="GO" id="GO:0033550">
    <property type="term" value="F:MAP kinase tyrosine phosphatase activity"/>
    <property type="evidence" value="ECO:0007669"/>
    <property type="project" value="TreeGrafter"/>
</dbReference>